<sequence length="203" mass="21992">MNAASVTQPSETRRRSRRSWLNRLRRSVLVVGAALAVAIGGMVVVCCFPPPGDPTGADLVYVIGPATDTRMDEAEAIIRSTGREDLLISVSAGDTAKFSAAQMSACSEPHVICEHPIPSTTKGEALLLNEYAKTHEVHKVVVLTVTPHVARTRYIFARCSPDIDVQVIPVDEHLRLADWVHQFAYQTGAFVKAIATPCASDDE</sequence>
<evidence type="ECO:0008006" key="3">
    <source>
        <dbReference type="Google" id="ProtNLM"/>
    </source>
</evidence>
<proteinExistence type="predicted"/>
<evidence type="ECO:0000313" key="1">
    <source>
        <dbReference type="EMBL" id="GAA2582751.1"/>
    </source>
</evidence>
<gene>
    <name evidence="1" type="ORF">GCM10009862_22390</name>
</gene>
<reference evidence="1 2" key="1">
    <citation type="journal article" date="2019" name="Int. J. Syst. Evol. Microbiol.">
        <title>The Global Catalogue of Microorganisms (GCM) 10K type strain sequencing project: providing services to taxonomists for standard genome sequencing and annotation.</title>
        <authorList>
            <consortium name="The Broad Institute Genomics Platform"/>
            <consortium name="The Broad Institute Genome Sequencing Center for Infectious Disease"/>
            <person name="Wu L."/>
            <person name="Ma J."/>
        </authorList>
    </citation>
    <scope>NUCLEOTIDE SEQUENCE [LARGE SCALE GENOMIC DNA]</scope>
    <source>
        <strain evidence="1 2">JCM 16365</strain>
    </source>
</reference>
<name>A0ABN3PG60_9MICO</name>
<protein>
    <recommendedName>
        <fullName evidence="3">DUF218 domain-containing protein</fullName>
    </recommendedName>
</protein>
<dbReference type="EMBL" id="BAAARI010000014">
    <property type="protein sequence ID" value="GAA2582751.1"/>
    <property type="molecule type" value="Genomic_DNA"/>
</dbReference>
<accession>A0ABN3PG60</accession>
<keyword evidence="2" id="KW-1185">Reference proteome</keyword>
<evidence type="ECO:0000313" key="2">
    <source>
        <dbReference type="Proteomes" id="UP001500274"/>
    </source>
</evidence>
<comment type="caution">
    <text evidence="1">The sequence shown here is derived from an EMBL/GenBank/DDBJ whole genome shotgun (WGS) entry which is preliminary data.</text>
</comment>
<organism evidence="1 2">
    <name type="scientific">Microbacterium binotii</name>
    <dbReference type="NCBI Taxonomy" id="462710"/>
    <lineage>
        <taxon>Bacteria</taxon>
        <taxon>Bacillati</taxon>
        <taxon>Actinomycetota</taxon>
        <taxon>Actinomycetes</taxon>
        <taxon>Micrococcales</taxon>
        <taxon>Microbacteriaceae</taxon>
        <taxon>Microbacterium</taxon>
    </lineage>
</organism>
<dbReference type="Proteomes" id="UP001500274">
    <property type="component" value="Unassembled WGS sequence"/>
</dbReference>